<dbReference type="KEGG" id="poz:I0K15_00220"/>
<proteinExistence type="predicted"/>
<evidence type="ECO:0000313" key="3">
    <source>
        <dbReference type="Proteomes" id="UP000594800"/>
    </source>
</evidence>
<dbReference type="EMBL" id="CP064942">
    <property type="protein sequence ID" value="QPH54238.1"/>
    <property type="molecule type" value="Genomic_DNA"/>
</dbReference>
<keyword evidence="1" id="KW-0812">Transmembrane</keyword>
<dbReference type="RefSeq" id="WP_196103447.1">
    <property type="nucleotide sequence ID" value="NZ_CP064942.1"/>
</dbReference>
<name>A0A7S9LS37_9RHOB</name>
<accession>A0A7S9LS37</accession>
<keyword evidence="3" id="KW-1185">Reference proteome</keyword>
<keyword evidence="1" id="KW-1133">Transmembrane helix</keyword>
<keyword evidence="1" id="KW-0472">Membrane</keyword>
<protein>
    <submittedName>
        <fullName evidence="2">Uncharacterized protein</fullName>
    </submittedName>
</protein>
<evidence type="ECO:0000256" key="1">
    <source>
        <dbReference type="SAM" id="Phobius"/>
    </source>
</evidence>
<dbReference type="AlphaFoldDB" id="A0A7S9LS37"/>
<evidence type="ECO:0000313" key="2">
    <source>
        <dbReference type="EMBL" id="QPH54238.1"/>
    </source>
</evidence>
<organism evidence="2 3">
    <name type="scientific">Pontivivens ytuae</name>
    <dbReference type="NCBI Taxonomy" id="2789856"/>
    <lineage>
        <taxon>Bacteria</taxon>
        <taxon>Pseudomonadati</taxon>
        <taxon>Pseudomonadota</taxon>
        <taxon>Alphaproteobacteria</taxon>
        <taxon>Rhodobacterales</taxon>
        <taxon>Paracoccaceae</taxon>
        <taxon>Pontivivens</taxon>
    </lineage>
</organism>
<sequence length="52" mass="5235">MASAPPAPTVNRQTIGGPTHRDSYGDIARVAVALPLTALVAVVLLGSAFGSF</sequence>
<dbReference type="Proteomes" id="UP000594800">
    <property type="component" value="Chromosome"/>
</dbReference>
<gene>
    <name evidence="2" type="ORF">I0K15_00220</name>
</gene>
<reference evidence="2 3" key="1">
    <citation type="submission" date="2020-11" db="EMBL/GenBank/DDBJ databases">
        <title>Description of Pontivivens ytuae sp. nov. isolated from deep sea sediment of Mariana Trench.</title>
        <authorList>
            <person name="Wang Z."/>
            <person name="Sun Q.-L."/>
            <person name="Xu X.-D."/>
            <person name="Tang Y.-Z."/>
            <person name="Zhang J."/>
        </authorList>
    </citation>
    <scope>NUCLEOTIDE SEQUENCE [LARGE SCALE GENOMIC DNA]</scope>
    <source>
        <strain evidence="2 3">MT2928</strain>
    </source>
</reference>
<feature type="transmembrane region" description="Helical" evidence="1">
    <location>
        <begin position="27"/>
        <end position="49"/>
    </location>
</feature>